<comment type="catalytic activity">
    <reaction evidence="1 14 15">
        <text>adenosine 5'-phosphosulfate + ATP = 3'-phosphoadenylyl sulfate + ADP + H(+)</text>
        <dbReference type="Rhea" id="RHEA:24152"/>
        <dbReference type="ChEBI" id="CHEBI:15378"/>
        <dbReference type="ChEBI" id="CHEBI:30616"/>
        <dbReference type="ChEBI" id="CHEBI:58243"/>
        <dbReference type="ChEBI" id="CHEBI:58339"/>
        <dbReference type="ChEBI" id="CHEBI:456216"/>
        <dbReference type="EC" id="2.7.1.25"/>
    </reaction>
</comment>
<evidence type="ECO:0000256" key="2">
    <source>
        <dbReference type="ARBA" id="ARBA00002632"/>
    </source>
</evidence>
<dbReference type="NCBIfam" id="NF003013">
    <property type="entry name" value="PRK03846.1"/>
    <property type="match status" value="1"/>
</dbReference>
<dbReference type="AlphaFoldDB" id="A0A0P0Z643"/>
<gene>
    <name evidence="14" type="primary">cysC</name>
</gene>
<keyword evidence="8 14" id="KW-0547">Nucleotide-binding</keyword>
<evidence type="ECO:0000256" key="11">
    <source>
        <dbReference type="ARBA" id="ARBA00029724"/>
    </source>
</evidence>
<proteinExistence type="inferred from homology"/>
<keyword evidence="9 14" id="KW-0418">Kinase</keyword>
<feature type="binding site" evidence="14">
    <location>
        <begin position="39"/>
        <end position="46"/>
    </location>
    <ligand>
        <name>ATP</name>
        <dbReference type="ChEBI" id="CHEBI:30616"/>
    </ligand>
</feature>
<evidence type="ECO:0000256" key="8">
    <source>
        <dbReference type="ARBA" id="ARBA00022741"/>
    </source>
</evidence>
<dbReference type="InterPro" id="IPR002891">
    <property type="entry name" value="APS"/>
</dbReference>
<dbReference type="GO" id="GO:0016779">
    <property type="term" value="F:nucleotidyltransferase activity"/>
    <property type="evidence" value="ECO:0007669"/>
    <property type="project" value="UniProtKB-KW"/>
</dbReference>
<dbReference type="GO" id="GO:0000103">
    <property type="term" value="P:sulfate assimilation"/>
    <property type="evidence" value="ECO:0007669"/>
    <property type="project" value="UniProtKB-UniRule"/>
</dbReference>
<evidence type="ECO:0000256" key="5">
    <source>
        <dbReference type="ARBA" id="ARBA00012121"/>
    </source>
</evidence>
<evidence type="ECO:0000256" key="14">
    <source>
        <dbReference type="HAMAP-Rule" id="MF_00065"/>
    </source>
</evidence>
<keyword evidence="7 14" id="KW-0808">Transferase</keyword>
<evidence type="ECO:0000256" key="13">
    <source>
        <dbReference type="ARBA" id="ARBA00031464"/>
    </source>
</evidence>
<dbReference type="GO" id="GO:0070814">
    <property type="term" value="P:hydrogen sulfide biosynthetic process"/>
    <property type="evidence" value="ECO:0007669"/>
    <property type="project" value="UniProtKB-UniRule"/>
</dbReference>
<evidence type="ECO:0000313" key="17">
    <source>
        <dbReference type="EMBL" id="BAT29453.1"/>
    </source>
</evidence>
<comment type="similarity">
    <text evidence="4 14 15">Belongs to the APS kinase family.</text>
</comment>
<dbReference type="NCBIfam" id="TIGR00455">
    <property type="entry name" value="apsK"/>
    <property type="match status" value="1"/>
</dbReference>
<keyword evidence="10 14" id="KW-0067">ATP-binding</keyword>
<dbReference type="FunFam" id="3.40.50.300:FF:000212">
    <property type="entry name" value="Adenylyl-sulfate kinase"/>
    <property type="match status" value="1"/>
</dbReference>
<dbReference type="EC" id="2.7.1.25" evidence="5 14"/>
<name>A0A0P0Z643_9HYPH</name>
<dbReference type="PANTHER" id="PTHR11055">
    <property type="entry name" value="BIFUNCTIONAL 3'-PHOSPHOADENOSINE 5'-PHOSPHOSULFATE SYNTHASE"/>
    <property type="match status" value="1"/>
</dbReference>
<dbReference type="PANTHER" id="PTHR11055:SF63">
    <property type="entry name" value="ADENYLYL-SULFATE KINASE 1, CHLOROPLASTIC"/>
    <property type="match status" value="1"/>
</dbReference>
<evidence type="ECO:0000256" key="12">
    <source>
        <dbReference type="ARBA" id="ARBA00031393"/>
    </source>
</evidence>
<dbReference type="InterPro" id="IPR059117">
    <property type="entry name" value="APS_kinase_dom"/>
</dbReference>
<evidence type="ECO:0000256" key="7">
    <source>
        <dbReference type="ARBA" id="ARBA00022679"/>
    </source>
</evidence>
<dbReference type="UniPathway" id="UPA00140">
    <property type="reaction ID" value="UER00205"/>
</dbReference>
<evidence type="ECO:0000256" key="3">
    <source>
        <dbReference type="ARBA" id="ARBA00004806"/>
    </source>
</evidence>
<evidence type="ECO:0000256" key="1">
    <source>
        <dbReference type="ARBA" id="ARBA00001823"/>
    </source>
</evidence>
<evidence type="ECO:0000256" key="9">
    <source>
        <dbReference type="ARBA" id="ARBA00022777"/>
    </source>
</evidence>
<dbReference type="InterPro" id="IPR027417">
    <property type="entry name" value="P-loop_NTPase"/>
</dbReference>
<dbReference type="HAMAP" id="MF_00065">
    <property type="entry name" value="Adenylyl_sulf_kinase"/>
    <property type="match status" value="1"/>
</dbReference>
<evidence type="ECO:0000256" key="6">
    <source>
        <dbReference type="ARBA" id="ARBA00018163"/>
    </source>
</evidence>
<keyword evidence="14" id="KW-0597">Phosphoprotein</keyword>
<dbReference type="Gene3D" id="3.40.50.300">
    <property type="entry name" value="P-loop containing nucleotide triphosphate hydrolases"/>
    <property type="match status" value="1"/>
</dbReference>
<protein>
    <recommendedName>
        <fullName evidence="6 14">Adenylyl-sulfate kinase</fullName>
        <ecNumber evidence="5 14">2.7.1.25</ecNumber>
    </recommendedName>
    <alternativeName>
        <fullName evidence="12 14">APS kinase</fullName>
    </alternativeName>
    <alternativeName>
        <fullName evidence="13 14">ATP adenosine-5'-phosphosulfate 3'-phosphotransferase</fullName>
    </alternativeName>
    <alternativeName>
        <fullName evidence="11 14">Adenosine-5'-phosphosulfate kinase</fullName>
    </alternativeName>
</protein>
<evidence type="ECO:0000259" key="16">
    <source>
        <dbReference type="Pfam" id="PF01583"/>
    </source>
</evidence>
<feature type="domain" description="APS kinase" evidence="16">
    <location>
        <begin position="32"/>
        <end position="180"/>
    </location>
</feature>
<evidence type="ECO:0000256" key="4">
    <source>
        <dbReference type="ARBA" id="ARBA00007008"/>
    </source>
</evidence>
<comment type="pathway">
    <text evidence="3 14 15">Sulfur metabolism; hydrogen sulfide biosynthesis; sulfite from sulfate: step 2/3.</text>
</comment>
<comment type="function">
    <text evidence="2 14 15">Catalyzes the synthesis of activated sulfate.</text>
</comment>
<sequence length="208" mass="23556">MAETERSHAPNVRWQTFDLDKQRRATAMGQKPAVIWFTGLSGAGKSTIANLVEKSLFARGRHTYLLDGDNLRHGLNRDLGFSEADRVENIRRVAEAARLFVDAGLIVLASFISPYRSDRRMARSLFEDGEFIEVFVDTPLEIAEQRDPKGLYKRARAGLIKDFTGIDSPYEAPEQAEIRLEAGTQEPDVLANQIMRYLCRGQYFEPMS</sequence>
<dbReference type="EMBL" id="LC066380">
    <property type="protein sequence ID" value="BAT29453.1"/>
    <property type="molecule type" value="Genomic_DNA"/>
</dbReference>
<keyword evidence="17" id="KW-0548">Nucleotidyltransferase</keyword>
<accession>A0A0P0Z643</accession>
<dbReference type="CDD" id="cd02027">
    <property type="entry name" value="APSK"/>
    <property type="match status" value="1"/>
</dbReference>
<evidence type="ECO:0000256" key="10">
    <source>
        <dbReference type="ARBA" id="ARBA00022840"/>
    </source>
</evidence>
<feature type="active site" description="Phosphoserine intermediate" evidence="14">
    <location>
        <position position="113"/>
    </location>
</feature>
<dbReference type="SUPFAM" id="SSF52540">
    <property type="entry name" value="P-loop containing nucleoside triphosphate hydrolases"/>
    <property type="match status" value="1"/>
</dbReference>
<organism evidence="17">
    <name type="scientific">Aurantimonas manganoxydans</name>
    <dbReference type="NCBI Taxonomy" id="651183"/>
    <lineage>
        <taxon>Bacteria</taxon>
        <taxon>Pseudomonadati</taxon>
        <taxon>Pseudomonadota</taxon>
        <taxon>Alphaproteobacteria</taxon>
        <taxon>Hyphomicrobiales</taxon>
        <taxon>Aurantimonadaceae</taxon>
        <taxon>Aurantimonas</taxon>
    </lineage>
</organism>
<dbReference type="GO" id="GO:0004020">
    <property type="term" value="F:adenylylsulfate kinase activity"/>
    <property type="evidence" value="ECO:0007669"/>
    <property type="project" value="UniProtKB-UniRule"/>
</dbReference>
<dbReference type="Pfam" id="PF01583">
    <property type="entry name" value="APS_kinase"/>
    <property type="match status" value="1"/>
</dbReference>
<reference evidence="17" key="1">
    <citation type="journal article" date="2015" name="Proc. Natl. Acad. Sci. U.S.A.">
        <title>Bacterial clade with the ribosomal RNA operon on a small plasmid rather than the chromosome.</title>
        <authorList>
            <person name="Anda M."/>
            <person name="Ohtsubo Y."/>
            <person name="Okubo T."/>
            <person name="Sugawara M."/>
            <person name="Nagata Y."/>
            <person name="Tsuda M."/>
            <person name="Minamisawa K."/>
            <person name="Mitsui H."/>
        </authorList>
    </citation>
    <scope>NUCLEOTIDE SEQUENCE</scope>
    <source>
        <strain evidence="17">DSM 21871</strain>
    </source>
</reference>
<evidence type="ECO:0000256" key="15">
    <source>
        <dbReference type="RuleBase" id="RU004347"/>
    </source>
</evidence>
<dbReference type="GO" id="GO:0005524">
    <property type="term" value="F:ATP binding"/>
    <property type="evidence" value="ECO:0007669"/>
    <property type="project" value="UniProtKB-UniRule"/>
</dbReference>